<proteinExistence type="predicted"/>
<keyword evidence="3" id="KW-1185">Reference proteome</keyword>
<evidence type="ECO:0000313" key="3">
    <source>
        <dbReference type="Proteomes" id="UP000623467"/>
    </source>
</evidence>
<gene>
    <name evidence="2" type="ORF">MSAN_00304100</name>
</gene>
<feature type="transmembrane region" description="Helical" evidence="1">
    <location>
        <begin position="520"/>
        <end position="537"/>
    </location>
</feature>
<name>A0A8H7DJ58_9AGAR</name>
<keyword evidence="1" id="KW-0812">Transmembrane</keyword>
<evidence type="ECO:0000313" key="2">
    <source>
        <dbReference type="EMBL" id="KAF7374218.1"/>
    </source>
</evidence>
<dbReference type="EMBL" id="JACAZH010000002">
    <property type="protein sequence ID" value="KAF7374218.1"/>
    <property type="molecule type" value="Genomic_DNA"/>
</dbReference>
<keyword evidence="1" id="KW-0472">Membrane</keyword>
<organism evidence="2 3">
    <name type="scientific">Mycena sanguinolenta</name>
    <dbReference type="NCBI Taxonomy" id="230812"/>
    <lineage>
        <taxon>Eukaryota</taxon>
        <taxon>Fungi</taxon>
        <taxon>Dikarya</taxon>
        <taxon>Basidiomycota</taxon>
        <taxon>Agaricomycotina</taxon>
        <taxon>Agaricomycetes</taxon>
        <taxon>Agaricomycetidae</taxon>
        <taxon>Agaricales</taxon>
        <taxon>Marasmiineae</taxon>
        <taxon>Mycenaceae</taxon>
        <taxon>Mycena</taxon>
    </lineage>
</organism>
<comment type="caution">
    <text evidence="2">The sequence shown here is derived from an EMBL/GenBank/DDBJ whole genome shotgun (WGS) entry which is preliminary data.</text>
</comment>
<keyword evidence="1" id="KW-1133">Transmembrane helix</keyword>
<evidence type="ECO:0000256" key="1">
    <source>
        <dbReference type="SAM" id="Phobius"/>
    </source>
</evidence>
<dbReference type="AlphaFoldDB" id="A0A8H7DJ58"/>
<dbReference type="Proteomes" id="UP000623467">
    <property type="component" value="Unassembled WGS sequence"/>
</dbReference>
<accession>A0A8H7DJ58</accession>
<protein>
    <submittedName>
        <fullName evidence="2">Uncharacterized protein</fullName>
    </submittedName>
</protein>
<sequence length="542" mass="60307">MSQAAEAAAAGTAVYTAVMGGHGEGPSVKISSSVTARTVTNFVKNKYSSAPTVRSGFRTIPLGEINLQQEIHSDRHSGVASLRKLHSAKILVEGERLDVTVAVYQGAGAKNEWRRDIAKYRAVRYSPAYPVVQDYFEAIFGRYLHYLDCTFFIRRSTARFCVDLVPGNESVLRYSHGLNETSTQRGLGFLAGENSEATIIDALSLDRYHEISLWEFSTQRYISVAPSATVNIGSVLRCPSDGTFDDVVKIAWLPNADRPLVYGWHDYGDWSSFAEPMADGWTRFESNHIVDTTPRLSVKSGWRNNRFWLSEANHIFTTLQISSDFQNYVLVDDIYFSLSVSTTEAILPSFPFLCPPHHFQTGECTEQLTSEEAISLGFPSIRLSTRIHGWSWDASVYAGFRQFHKAKGFDPDSQDVARHLGHELYQLSGQNRTDTLFAHIEGKYSDNADNEGNLGGHPLNQESNDALNHDLASPFIPQNVAEVPGSSTSEETVVSDHVDLPTTSAHQDAEEMPVSSTFKLVLNAQLTLLFILVLFWVRSDDM</sequence>
<dbReference type="OrthoDB" id="258495at2759"/>
<reference evidence="2" key="1">
    <citation type="submission" date="2020-05" db="EMBL/GenBank/DDBJ databases">
        <title>Mycena genomes resolve the evolution of fungal bioluminescence.</title>
        <authorList>
            <person name="Tsai I.J."/>
        </authorList>
    </citation>
    <scope>NUCLEOTIDE SEQUENCE</scope>
    <source>
        <strain evidence="2">160909Yilan</strain>
    </source>
</reference>